<evidence type="ECO:0000313" key="2">
    <source>
        <dbReference type="Proteomes" id="UP000283619"/>
    </source>
</evidence>
<dbReference type="Proteomes" id="UP000283619">
    <property type="component" value="Unassembled WGS sequence"/>
</dbReference>
<comment type="caution">
    <text evidence="1">The sequence shown here is derived from an EMBL/GenBank/DDBJ whole genome shotgun (WGS) entry which is preliminary data.</text>
</comment>
<dbReference type="AlphaFoldDB" id="A0A423P0R7"/>
<proteinExistence type="predicted"/>
<name>A0A423P0R7_PSEFL</name>
<organism evidence="1 2">
    <name type="scientific">Pseudomonas fluorescens</name>
    <dbReference type="NCBI Taxonomy" id="294"/>
    <lineage>
        <taxon>Bacteria</taxon>
        <taxon>Pseudomonadati</taxon>
        <taxon>Pseudomonadota</taxon>
        <taxon>Gammaproteobacteria</taxon>
        <taxon>Pseudomonadales</taxon>
        <taxon>Pseudomonadaceae</taxon>
        <taxon>Pseudomonas</taxon>
    </lineage>
</organism>
<accession>A0A423P0R7</accession>
<dbReference type="EMBL" id="MOBZ01000018">
    <property type="protein sequence ID" value="ROO04762.1"/>
    <property type="molecule type" value="Genomic_DNA"/>
</dbReference>
<sequence length="284" mass="32741">MLGMSRKQWVKWFKKLLKYGLFVYVCYCVVDFYIREAEVAEAMAIYYADQEACQKKLASLKQVPILGGSYVDKTLVPEFYVGMPELSNKKACLANTLKGHFWWTGTEIRSYHDQSVKPTPETWRLYKVNAGLYTRKETAEPHERGYRHVNWPDELIVKLKNYPGLELWLNAPPPHFKNEASVRKFVIADWPRRDGTPRLISCNGLIRPAAEEELTDEKLAKLSRVELENLDFGSLNFFCTVELHSFDFSGGHGRVSLGLSSLRESPEMLKFLSGYLSRSVITRK</sequence>
<protein>
    <submittedName>
        <fullName evidence="1">Uncharacterized protein</fullName>
    </submittedName>
</protein>
<gene>
    <name evidence="1" type="ORF">BK673_21145</name>
</gene>
<dbReference type="RefSeq" id="WP_123594783.1">
    <property type="nucleotide sequence ID" value="NZ_JARZGB010000033.1"/>
</dbReference>
<reference evidence="1 2" key="1">
    <citation type="submission" date="2016-10" db="EMBL/GenBank/DDBJ databases">
        <title>Comparative genome analysis of multiple Pseudomonas spp. focuses on biocontrol and plant growth promoting traits.</title>
        <authorList>
            <person name="Tao X.-Y."/>
            <person name="Taylor C.G."/>
        </authorList>
    </citation>
    <scope>NUCLEOTIDE SEQUENCE [LARGE SCALE GENOMIC DNA]</scope>
    <source>
        <strain evidence="1 2">36G2</strain>
    </source>
</reference>
<evidence type="ECO:0000313" key="1">
    <source>
        <dbReference type="EMBL" id="ROO04762.1"/>
    </source>
</evidence>